<protein>
    <submittedName>
        <fullName evidence="1">Membrane protein insertion efficiency factor YidD</fullName>
    </submittedName>
</protein>
<proteinExistence type="predicted"/>
<dbReference type="Pfam" id="PF01809">
    <property type="entry name" value="YidD"/>
    <property type="match status" value="1"/>
</dbReference>
<dbReference type="EMBL" id="CP129970">
    <property type="protein sequence ID" value="WKK85709.2"/>
    <property type="molecule type" value="Genomic_DNA"/>
</dbReference>
<dbReference type="RefSeq" id="WP_308355768.1">
    <property type="nucleotide sequence ID" value="NZ_CP129970.2"/>
</dbReference>
<organism evidence="1 2">
    <name type="scientific">Marivirga arenosa</name>
    <dbReference type="NCBI Taxonomy" id="3059076"/>
    <lineage>
        <taxon>Bacteria</taxon>
        <taxon>Pseudomonadati</taxon>
        <taxon>Bacteroidota</taxon>
        <taxon>Cytophagia</taxon>
        <taxon>Cytophagales</taxon>
        <taxon>Marivirgaceae</taxon>
        <taxon>Marivirga</taxon>
    </lineage>
</organism>
<dbReference type="Proteomes" id="UP001244443">
    <property type="component" value="Chromosome"/>
</dbReference>
<dbReference type="PANTHER" id="PTHR33383:SF1">
    <property type="entry name" value="MEMBRANE PROTEIN INSERTION EFFICIENCY FACTOR-RELATED"/>
    <property type="match status" value="1"/>
</dbReference>
<accession>A0AA49GGP7</accession>
<evidence type="ECO:0000313" key="2">
    <source>
        <dbReference type="Proteomes" id="UP001244443"/>
    </source>
</evidence>
<evidence type="ECO:0000313" key="1">
    <source>
        <dbReference type="EMBL" id="WKK85709.2"/>
    </source>
</evidence>
<dbReference type="SMART" id="SM01234">
    <property type="entry name" value="Haemolytic"/>
    <property type="match status" value="1"/>
</dbReference>
<dbReference type="NCBIfam" id="TIGR00278">
    <property type="entry name" value="membrane protein insertion efficiency factor YidD"/>
    <property type="match status" value="1"/>
</dbReference>
<gene>
    <name evidence="1" type="primary">yidD</name>
    <name evidence="1" type="ORF">QYS48_00985</name>
</gene>
<dbReference type="AlphaFoldDB" id="A0AA49GGP7"/>
<keyword evidence="2" id="KW-1185">Reference proteome</keyword>
<name>A0AA49GGP7_9BACT</name>
<reference evidence="1" key="1">
    <citation type="submission" date="2023-08" db="EMBL/GenBank/DDBJ databases">
        <title>Comparative genomics and taxonomic characterization of three novel marine species of genus Marivirga.</title>
        <authorList>
            <person name="Muhammad N."/>
            <person name="Kim S.-G."/>
        </authorList>
    </citation>
    <scope>NUCLEOTIDE SEQUENCE [LARGE SCALE GENOMIC DNA]</scope>
    <source>
        <strain evidence="1">ABR2-2</strain>
    </source>
</reference>
<dbReference type="InterPro" id="IPR002696">
    <property type="entry name" value="Membr_insert_effic_factor_YidD"/>
</dbReference>
<dbReference type="PANTHER" id="PTHR33383">
    <property type="entry name" value="MEMBRANE PROTEIN INSERTION EFFICIENCY FACTOR-RELATED"/>
    <property type="match status" value="1"/>
</dbReference>
<sequence length="112" mass="12840">MELLSELREVKEKKEPSKIKDKYEAVNQNTNELQMLFSGLFIGYKKFISSQDAQNCSFIPSCSEYALQAVKQQGVLRGMLNGFDRLTRCNSLSPEKYELDPETQLLKDPLTL</sequence>